<dbReference type="OrthoDB" id="9811523at2"/>
<dbReference type="Gene3D" id="3.40.630.30">
    <property type="match status" value="1"/>
</dbReference>
<dbReference type="PROSITE" id="PS51186">
    <property type="entry name" value="GNAT"/>
    <property type="match status" value="1"/>
</dbReference>
<reference evidence="2 3" key="1">
    <citation type="submission" date="2019-05" db="EMBL/GenBank/DDBJ databases">
        <title>Panacibacter sp. strain 17mud1-8 Genome sequencing and assembly.</title>
        <authorList>
            <person name="Chhetri G."/>
        </authorList>
    </citation>
    <scope>NUCLEOTIDE SEQUENCE [LARGE SCALE GENOMIC DNA]</scope>
    <source>
        <strain evidence="2 3">17mud1-8</strain>
    </source>
</reference>
<accession>A0A4U3KXQ8</accession>
<keyword evidence="3" id="KW-1185">Reference proteome</keyword>
<evidence type="ECO:0000313" key="2">
    <source>
        <dbReference type="EMBL" id="TKK67240.1"/>
    </source>
</evidence>
<dbReference type="Pfam" id="PF13302">
    <property type="entry name" value="Acetyltransf_3"/>
    <property type="match status" value="1"/>
</dbReference>
<dbReference type="GO" id="GO:0016747">
    <property type="term" value="F:acyltransferase activity, transferring groups other than amino-acyl groups"/>
    <property type="evidence" value="ECO:0007669"/>
    <property type="project" value="InterPro"/>
</dbReference>
<dbReference type="Proteomes" id="UP000305848">
    <property type="component" value="Unassembled WGS sequence"/>
</dbReference>
<evidence type="ECO:0000259" key="1">
    <source>
        <dbReference type="PROSITE" id="PS51186"/>
    </source>
</evidence>
<dbReference type="InterPro" id="IPR016181">
    <property type="entry name" value="Acyl_CoA_acyltransferase"/>
</dbReference>
<comment type="caution">
    <text evidence="2">The sequence shown here is derived from an EMBL/GenBank/DDBJ whole genome shotgun (WGS) entry which is preliminary data.</text>
</comment>
<dbReference type="EMBL" id="SZQL01000012">
    <property type="protein sequence ID" value="TKK67240.1"/>
    <property type="molecule type" value="Genomic_DNA"/>
</dbReference>
<evidence type="ECO:0000313" key="3">
    <source>
        <dbReference type="Proteomes" id="UP000305848"/>
    </source>
</evidence>
<keyword evidence="2" id="KW-0808">Transferase</keyword>
<dbReference type="PANTHER" id="PTHR43792">
    <property type="entry name" value="GNAT FAMILY, PUTATIVE (AFU_ORTHOLOGUE AFUA_3G00765)-RELATED-RELATED"/>
    <property type="match status" value="1"/>
</dbReference>
<name>A0A4U3KXQ8_9BACT</name>
<dbReference type="RefSeq" id="WP_137262670.1">
    <property type="nucleotide sequence ID" value="NZ_SZQL01000012.1"/>
</dbReference>
<organism evidence="2 3">
    <name type="scientific">Ilyomonas limi</name>
    <dbReference type="NCBI Taxonomy" id="2575867"/>
    <lineage>
        <taxon>Bacteria</taxon>
        <taxon>Pseudomonadati</taxon>
        <taxon>Bacteroidota</taxon>
        <taxon>Chitinophagia</taxon>
        <taxon>Chitinophagales</taxon>
        <taxon>Chitinophagaceae</taxon>
        <taxon>Ilyomonas</taxon>
    </lineage>
</organism>
<dbReference type="InterPro" id="IPR051531">
    <property type="entry name" value="N-acetyltransferase"/>
</dbReference>
<proteinExistence type="predicted"/>
<feature type="domain" description="N-acetyltransferase" evidence="1">
    <location>
        <begin position="9"/>
        <end position="150"/>
    </location>
</feature>
<dbReference type="SUPFAM" id="SSF55729">
    <property type="entry name" value="Acyl-CoA N-acyltransferases (Nat)"/>
    <property type="match status" value="1"/>
</dbReference>
<protein>
    <submittedName>
        <fullName evidence="2">GNAT family N-acetyltransferase</fullName>
    </submittedName>
</protein>
<dbReference type="InterPro" id="IPR000182">
    <property type="entry name" value="GNAT_dom"/>
</dbReference>
<dbReference type="PANTHER" id="PTHR43792:SF13">
    <property type="entry name" value="ACETYLTRANSFERASE"/>
    <property type="match status" value="1"/>
</dbReference>
<dbReference type="AlphaFoldDB" id="A0A4U3KXQ8"/>
<sequence>MSPLIFLPIDIDEAKNTQFNNHPECVEILQVYPPFYKKVGFNKPWIGYFITFNGVEIIGGGGYKGKPINGKVEIAYGTFKNYQGQGIGTEICRQLTLLAFQTDPTLQITARTLPDNLASIRILKKNGFKCLGTVYDEEDGNVLEWEFEKHSAKHQLIHLPGS</sequence>
<gene>
    <name evidence="2" type="ORF">FC093_15270</name>
</gene>